<evidence type="ECO:0000313" key="2">
    <source>
        <dbReference type="EMBL" id="KAJ6841635.1"/>
    </source>
</evidence>
<evidence type="ECO:0000313" key="3">
    <source>
        <dbReference type="Proteomes" id="UP001140949"/>
    </source>
</evidence>
<dbReference type="EMBL" id="JANAVB010028408">
    <property type="protein sequence ID" value="KAJ6815809.1"/>
    <property type="molecule type" value="Genomic_DNA"/>
</dbReference>
<reference evidence="1" key="2">
    <citation type="submission" date="2023-04" db="EMBL/GenBank/DDBJ databases">
        <authorList>
            <person name="Bruccoleri R.E."/>
            <person name="Oakeley E.J."/>
            <person name="Faust A.-M."/>
            <person name="Dessus-Babus S."/>
            <person name="Altorfer M."/>
            <person name="Burckhardt D."/>
            <person name="Oertli M."/>
            <person name="Naumann U."/>
            <person name="Petersen F."/>
            <person name="Wong J."/>
        </authorList>
    </citation>
    <scope>NUCLEOTIDE SEQUENCE</scope>
    <source>
        <strain evidence="1">GSM-AAB239-AS_SAM_17_03QT</strain>
        <tissue evidence="1">Leaf</tissue>
    </source>
</reference>
<gene>
    <name evidence="2" type="ORF">M6B38_305550</name>
    <name evidence="1" type="ORF">M6B38_419630</name>
</gene>
<sequence length="54" mass="6219">MQLQVGVEMRMNGWVSLPQLTSLTFDELQRTSCDRFSPMIRRSSNQVEGNTTIE</sequence>
<dbReference type="AlphaFoldDB" id="A0AAX6FHI2"/>
<accession>A0AAX6FHI2</accession>
<reference evidence="1" key="1">
    <citation type="journal article" date="2023" name="GigaByte">
        <title>Genome assembly of the bearded iris, Iris pallida Lam.</title>
        <authorList>
            <person name="Bruccoleri R.E."/>
            <person name="Oakeley E.J."/>
            <person name="Faust A.M.E."/>
            <person name="Altorfer M."/>
            <person name="Dessus-Babus S."/>
            <person name="Burckhardt D."/>
            <person name="Oertli M."/>
            <person name="Naumann U."/>
            <person name="Petersen F."/>
            <person name="Wong J."/>
        </authorList>
    </citation>
    <scope>NUCLEOTIDE SEQUENCE</scope>
    <source>
        <strain evidence="1">GSM-AAB239-AS_SAM_17_03QT</strain>
    </source>
</reference>
<name>A0AAX6FHI2_IRIPA</name>
<organism evidence="1 3">
    <name type="scientific">Iris pallida</name>
    <name type="common">Sweet iris</name>
    <dbReference type="NCBI Taxonomy" id="29817"/>
    <lineage>
        <taxon>Eukaryota</taxon>
        <taxon>Viridiplantae</taxon>
        <taxon>Streptophyta</taxon>
        <taxon>Embryophyta</taxon>
        <taxon>Tracheophyta</taxon>
        <taxon>Spermatophyta</taxon>
        <taxon>Magnoliopsida</taxon>
        <taxon>Liliopsida</taxon>
        <taxon>Asparagales</taxon>
        <taxon>Iridaceae</taxon>
        <taxon>Iridoideae</taxon>
        <taxon>Irideae</taxon>
        <taxon>Iris</taxon>
    </lineage>
</organism>
<proteinExistence type="predicted"/>
<comment type="caution">
    <text evidence="1">The sequence shown here is derived from an EMBL/GenBank/DDBJ whole genome shotgun (WGS) entry which is preliminary data.</text>
</comment>
<dbReference type="EMBL" id="JANAVB010008400">
    <property type="protein sequence ID" value="KAJ6841635.1"/>
    <property type="molecule type" value="Genomic_DNA"/>
</dbReference>
<evidence type="ECO:0000313" key="1">
    <source>
        <dbReference type="EMBL" id="KAJ6815809.1"/>
    </source>
</evidence>
<keyword evidence="3" id="KW-1185">Reference proteome</keyword>
<dbReference type="Proteomes" id="UP001140949">
    <property type="component" value="Unassembled WGS sequence"/>
</dbReference>
<protein>
    <submittedName>
        <fullName evidence="1">Uncharacterized protein</fullName>
    </submittedName>
</protein>